<dbReference type="AlphaFoldDB" id="Q54HW7"/>
<reference evidence="2 3" key="1">
    <citation type="journal article" date="2005" name="Nature">
        <title>The genome of the social amoeba Dictyostelium discoideum.</title>
        <authorList>
            <consortium name="The Dictyostelium discoideum Sequencing Consortium"/>
            <person name="Eichinger L."/>
            <person name="Pachebat J.A."/>
            <person name="Glockner G."/>
            <person name="Rajandream M.A."/>
            <person name="Sucgang R."/>
            <person name="Berriman M."/>
            <person name="Song J."/>
            <person name="Olsen R."/>
            <person name="Szafranski K."/>
            <person name="Xu Q."/>
            <person name="Tunggal B."/>
            <person name="Kummerfeld S."/>
            <person name="Madera M."/>
            <person name="Konfortov B.A."/>
            <person name="Rivero F."/>
            <person name="Bankier A.T."/>
            <person name="Lehmann R."/>
            <person name="Hamlin N."/>
            <person name="Davies R."/>
            <person name="Gaudet P."/>
            <person name="Fey P."/>
            <person name="Pilcher K."/>
            <person name="Chen G."/>
            <person name="Saunders D."/>
            <person name="Sodergren E."/>
            <person name="Davis P."/>
            <person name="Kerhornou A."/>
            <person name="Nie X."/>
            <person name="Hall N."/>
            <person name="Anjard C."/>
            <person name="Hemphill L."/>
            <person name="Bason N."/>
            <person name="Farbrother P."/>
            <person name="Desany B."/>
            <person name="Just E."/>
            <person name="Morio T."/>
            <person name="Rost R."/>
            <person name="Churcher C."/>
            <person name="Cooper J."/>
            <person name="Haydock S."/>
            <person name="van Driessche N."/>
            <person name="Cronin A."/>
            <person name="Goodhead I."/>
            <person name="Muzny D."/>
            <person name="Mourier T."/>
            <person name="Pain A."/>
            <person name="Lu M."/>
            <person name="Harper D."/>
            <person name="Lindsay R."/>
            <person name="Hauser H."/>
            <person name="James K."/>
            <person name="Quiles M."/>
            <person name="Madan Babu M."/>
            <person name="Saito T."/>
            <person name="Buchrieser C."/>
            <person name="Wardroper A."/>
            <person name="Felder M."/>
            <person name="Thangavelu M."/>
            <person name="Johnson D."/>
            <person name="Knights A."/>
            <person name="Loulseged H."/>
            <person name="Mungall K."/>
            <person name="Oliver K."/>
            <person name="Price C."/>
            <person name="Quail M.A."/>
            <person name="Urushihara H."/>
            <person name="Hernandez J."/>
            <person name="Rabbinowitsch E."/>
            <person name="Steffen D."/>
            <person name="Sanders M."/>
            <person name="Ma J."/>
            <person name="Kohara Y."/>
            <person name="Sharp S."/>
            <person name="Simmonds M."/>
            <person name="Spiegler S."/>
            <person name="Tivey A."/>
            <person name="Sugano S."/>
            <person name="White B."/>
            <person name="Walker D."/>
            <person name="Woodward J."/>
            <person name="Winckler T."/>
            <person name="Tanaka Y."/>
            <person name="Shaulsky G."/>
            <person name="Schleicher M."/>
            <person name="Weinstock G."/>
            <person name="Rosenthal A."/>
            <person name="Cox E.C."/>
            <person name="Chisholm R.L."/>
            <person name="Gibbs R."/>
            <person name="Loomis W.F."/>
            <person name="Platzer M."/>
            <person name="Kay R.R."/>
            <person name="Williams J."/>
            <person name="Dear P.H."/>
            <person name="Noegel A.A."/>
            <person name="Barrell B."/>
            <person name="Kuspa A."/>
        </authorList>
    </citation>
    <scope>NUCLEOTIDE SEQUENCE [LARGE SCALE GENOMIC DNA]</scope>
    <source>
        <strain evidence="2 3">AX4</strain>
    </source>
</reference>
<dbReference type="VEuPathDB" id="AmoebaDB:DDB_G0289167"/>
<dbReference type="SMR" id="Q54HW7"/>
<dbReference type="STRING" id="44689.Q54HW7"/>
<dbReference type="GeneID" id="8626995"/>
<proteinExistence type="inferred from homology"/>
<dbReference type="CDD" id="cd05374">
    <property type="entry name" value="17beta-HSD-like_SDR_c"/>
    <property type="match status" value="1"/>
</dbReference>
<dbReference type="Proteomes" id="UP000002195">
    <property type="component" value="Unassembled WGS sequence"/>
</dbReference>
<comment type="similarity">
    <text evidence="1">Belongs to the short-chain dehydrogenases/reductases (SDR) family.</text>
</comment>
<evidence type="ECO:0000313" key="3">
    <source>
        <dbReference type="Proteomes" id="UP000002195"/>
    </source>
</evidence>
<evidence type="ECO:0000256" key="1">
    <source>
        <dbReference type="RuleBase" id="RU000363"/>
    </source>
</evidence>
<keyword evidence="3" id="KW-1185">Reference proteome</keyword>
<organism evidence="2 3">
    <name type="scientific">Dictyostelium discoideum</name>
    <name type="common">Social amoeba</name>
    <dbReference type="NCBI Taxonomy" id="44689"/>
    <lineage>
        <taxon>Eukaryota</taxon>
        <taxon>Amoebozoa</taxon>
        <taxon>Evosea</taxon>
        <taxon>Eumycetozoa</taxon>
        <taxon>Dictyostelia</taxon>
        <taxon>Dictyosteliales</taxon>
        <taxon>Dictyosteliaceae</taxon>
        <taxon>Dictyostelium</taxon>
    </lineage>
</organism>
<dbReference type="dictyBase" id="DDB_G0289167"/>
<dbReference type="PhylomeDB" id="Q54HW7"/>
<dbReference type="RefSeq" id="XP_636367.1">
    <property type="nucleotide sequence ID" value="XM_631275.1"/>
</dbReference>
<dbReference type="FunCoup" id="Q54HW7">
    <property type="interactions" value="15"/>
</dbReference>
<protein>
    <recommendedName>
        <fullName evidence="4">Short-chain dehydrogenase/reductase family protein</fullName>
    </recommendedName>
</protein>
<name>Q54HW7_DICDI</name>
<dbReference type="PRINTS" id="PR00080">
    <property type="entry name" value="SDRFAMILY"/>
</dbReference>
<dbReference type="InterPro" id="IPR020904">
    <property type="entry name" value="Sc_DH/Rdtase_CS"/>
</dbReference>
<comment type="caution">
    <text evidence="2">The sequence shown here is derived from an EMBL/GenBank/DDBJ whole genome shotgun (WGS) entry which is preliminary data.</text>
</comment>
<dbReference type="PANTHER" id="PTHR43976:SF5">
    <property type="entry name" value="GLUCOSE_RIBITOL DEHYDROGENASE FAMILY PROTEIN-RELATED"/>
    <property type="match status" value="1"/>
</dbReference>
<dbReference type="Pfam" id="PF00106">
    <property type="entry name" value="adh_short"/>
    <property type="match status" value="1"/>
</dbReference>
<dbReference type="OMA" id="FETWKEW"/>
<dbReference type="PANTHER" id="PTHR43976">
    <property type="entry name" value="SHORT CHAIN DEHYDROGENASE"/>
    <property type="match status" value="1"/>
</dbReference>
<dbReference type="InterPro" id="IPR036291">
    <property type="entry name" value="NAD(P)-bd_dom_sf"/>
</dbReference>
<dbReference type="PRINTS" id="PR00081">
    <property type="entry name" value="GDHRDH"/>
</dbReference>
<evidence type="ECO:0000313" key="2">
    <source>
        <dbReference type="EMBL" id="EAL62862.1"/>
    </source>
</evidence>
<dbReference type="InterPro" id="IPR002347">
    <property type="entry name" value="SDR_fam"/>
</dbReference>
<dbReference type="EMBL" id="AAFI02000130">
    <property type="protein sequence ID" value="EAL62862.1"/>
    <property type="molecule type" value="Genomic_DNA"/>
</dbReference>
<evidence type="ECO:0008006" key="4">
    <source>
        <dbReference type="Google" id="ProtNLM"/>
    </source>
</evidence>
<dbReference type="PaxDb" id="44689-DDB0188292"/>
<sequence>MELNNKNHNNNINNDFTNNKEKVWLISGSSSGFGLIIVKNLLENGNLISALTRTPEKLENQLKLIDYKKENLLIIKTDITNDQSVKESIELTIKKFQRIDIVINNAGYGLVGSIEELTDTEFRKIYDVNVFGVLNLLRHSTPYLRKQRSGTIINISSTLGWGTMKCYSAYSSTKHAVNSITFSAQKELKPFNVNVILVCPGGFRTGFVIGYKDKNENDNDGYFCNFQIPNNMIDEYKTNELIQRFYKYSPIAIGDPEKAANVIIQLPSMNEIPTHLFLGSDSLNQCTNLLQSHLKENEKWSNLSNSTDLDKDKQSNIEIPKLY</sequence>
<dbReference type="PROSITE" id="PS00061">
    <property type="entry name" value="ADH_SHORT"/>
    <property type="match status" value="1"/>
</dbReference>
<dbReference type="SUPFAM" id="SSF51735">
    <property type="entry name" value="NAD(P)-binding Rossmann-fold domains"/>
    <property type="match status" value="1"/>
</dbReference>
<accession>Q54HW7</accession>
<gene>
    <name evidence="2" type="ORF">DDB_G0289167</name>
</gene>
<dbReference type="HOGENOM" id="CLU_010194_2_9_1"/>
<dbReference type="InterPro" id="IPR051911">
    <property type="entry name" value="SDR_oxidoreductase"/>
</dbReference>
<dbReference type="eggNOG" id="KOG1205">
    <property type="taxonomic scope" value="Eukaryota"/>
</dbReference>
<dbReference type="Gene3D" id="3.40.50.720">
    <property type="entry name" value="NAD(P)-binding Rossmann-like Domain"/>
    <property type="match status" value="1"/>
</dbReference>
<dbReference type="InParanoid" id="Q54HW7"/>
<dbReference type="KEGG" id="ddi:DDB_G0289167"/>